<dbReference type="RefSeq" id="XP_049180166.1">
    <property type="nucleotide sequence ID" value="XM_049324088.1"/>
</dbReference>
<evidence type="ECO:0000256" key="2">
    <source>
        <dbReference type="ARBA" id="ARBA00022801"/>
    </source>
</evidence>
<feature type="active site" evidence="4">
    <location>
        <position position="163"/>
    </location>
</feature>
<dbReference type="InterPro" id="IPR022742">
    <property type="entry name" value="Hydrolase_4"/>
</dbReference>
<keyword evidence="1 3" id="KW-0719">Serine esterase</keyword>
<dbReference type="Gene3D" id="3.40.50.1820">
    <property type="entry name" value="alpha/beta hydrolase"/>
    <property type="match status" value="1"/>
</dbReference>
<dbReference type="PIRSF" id="PIRSF022950">
    <property type="entry name" value="PPase_methylesterase_euk"/>
    <property type="match status" value="1"/>
</dbReference>
<dbReference type="PANTHER" id="PTHR14189">
    <property type="entry name" value="PROTEIN PHOSPHATASE METHYLESTERASE-1 RELATED"/>
    <property type="match status" value="1"/>
</dbReference>
<accession>A0AAI9SWJ2</accession>
<feature type="domain" description="Serine aminopeptidase S33" evidence="5">
    <location>
        <begin position="82"/>
        <end position="187"/>
    </location>
</feature>
<dbReference type="Proteomes" id="UP001202479">
    <property type="component" value="Unassembled WGS sequence"/>
</dbReference>
<proteinExistence type="inferred from homology"/>
<evidence type="ECO:0000256" key="3">
    <source>
        <dbReference type="PIRNR" id="PIRNR022950"/>
    </source>
</evidence>
<evidence type="ECO:0000256" key="4">
    <source>
        <dbReference type="PIRSR" id="PIRSR022950-1"/>
    </source>
</evidence>
<dbReference type="InterPro" id="IPR029058">
    <property type="entry name" value="AB_hydrolase_fold"/>
</dbReference>
<dbReference type="Pfam" id="PF12146">
    <property type="entry name" value="Hydrolase_4"/>
    <property type="match status" value="1"/>
</dbReference>
<keyword evidence="2 3" id="KW-0378">Hydrolase</keyword>
<dbReference type="AlphaFoldDB" id="A0AAI9SWJ2"/>
<name>A0AAI9SWJ2_9ASCO</name>
<evidence type="ECO:0000313" key="6">
    <source>
        <dbReference type="EMBL" id="KAI3404421.2"/>
    </source>
</evidence>
<dbReference type="EMBL" id="JAHUZD010000103">
    <property type="protein sequence ID" value="KAI3404421.2"/>
    <property type="molecule type" value="Genomic_DNA"/>
</dbReference>
<protein>
    <recommendedName>
        <fullName evidence="3">Protein phosphatase methylesterase 1</fullName>
        <shortName evidence="3">PME-1</shortName>
        <ecNumber evidence="3">3.1.1.-</ecNumber>
    </recommendedName>
</protein>
<evidence type="ECO:0000256" key="1">
    <source>
        <dbReference type="ARBA" id="ARBA00022487"/>
    </source>
</evidence>
<organism evidence="6 7">
    <name type="scientific">Candida oxycetoniae</name>
    <dbReference type="NCBI Taxonomy" id="497107"/>
    <lineage>
        <taxon>Eukaryota</taxon>
        <taxon>Fungi</taxon>
        <taxon>Dikarya</taxon>
        <taxon>Ascomycota</taxon>
        <taxon>Saccharomycotina</taxon>
        <taxon>Pichiomycetes</taxon>
        <taxon>Debaryomycetaceae</taxon>
        <taxon>Candida/Lodderomyces clade</taxon>
        <taxon>Candida</taxon>
    </lineage>
</organism>
<sequence length="357" mass="40576">MSDLYKAFLKRTKDQDATLRSVIEDEEDEENETVANIPTNKYFREDQETIDRYREFKSTTFTRNILCMEDRKICTYFKPSTKPGALLVCHHGAGSSSMTFAELSRSFTDDSISILLFDMRGHGDSQQVDLNFSLDMLVSDVKEVISDVVERHSPMSIFLLGHSLGGAVFAKYATEYPNDLIKGLILLDIVEETAVSSLSAMPQFISRMPLKFTSLREAIQWHMRHLLNNRVSAELSVPDLLDLTTLSWKADLSSTEPFWESWFRGLSKNFLLFKGAKLLILSAHETLDKTLIIGQMQGKYQLVVFNNSEKAGHFVHEDLPVHVAQCVTDFIQKTTSPEKFMKDNLGFVPKWGGNIHT</sequence>
<comment type="function">
    <text evidence="3">Demethylates proteins that have been reversibly carboxymethylated.</text>
</comment>
<dbReference type="GeneID" id="73380435"/>
<comment type="caution">
    <text evidence="6">The sequence shown here is derived from an EMBL/GenBank/DDBJ whole genome shotgun (WGS) entry which is preliminary data.</text>
</comment>
<keyword evidence="7" id="KW-1185">Reference proteome</keyword>
<feature type="active site" evidence="4">
    <location>
        <position position="313"/>
    </location>
</feature>
<dbReference type="PANTHER" id="PTHR14189:SF0">
    <property type="entry name" value="PROTEIN PHOSPHATASE METHYLESTERASE 1"/>
    <property type="match status" value="1"/>
</dbReference>
<evidence type="ECO:0000313" key="7">
    <source>
        <dbReference type="Proteomes" id="UP001202479"/>
    </source>
</evidence>
<dbReference type="GO" id="GO:0051723">
    <property type="term" value="F:protein methylesterase activity"/>
    <property type="evidence" value="ECO:0007669"/>
    <property type="project" value="InterPro"/>
</dbReference>
<evidence type="ECO:0000259" key="5">
    <source>
        <dbReference type="Pfam" id="PF12146"/>
    </source>
</evidence>
<gene>
    <name evidence="6" type="ORF">KGF56_002818</name>
</gene>
<reference evidence="6" key="1">
    <citation type="journal article" date="2022" name="DNA Res.">
        <title>Genome analysis of five recently described species of the CUG-Ser clade uncovers Candida theae as a new hybrid lineage with pathogenic potential in the Candida parapsilosis species complex.</title>
        <authorList>
            <person name="Mixao V."/>
            <person name="Del Olmo V."/>
            <person name="Hegedusova E."/>
            <person name="Saus E."/>
            <person name="Pryszcz L."/>
            <person name="Cillingova A."/>
            <person name="Nosek J."/>
            <person name="Gabaldon T."/>
        </authorList>
    </citation>
    <scope>NUCLEOTIDE SEQUENCE</scope>
    <source>
        <strain evidence="6">CBS 10844</strain>
    </source>
</reference>
<comment type="similarity">
    <text evidence="3">Belongs to the AB hydrolase superfamily.</text>
</comment>
<feature type="active site" evidence="4">
    <location>
        <position position="188"/>
    </location>
</feature>
<dbReference type="InterPro" id="IPR016812">
    <property type="entry name" value="PPase_methylesterase_euk"/>
</dbReference>
<dbReference type="EC" id="3.1.1.-" evidence="3"/>
<dbReference type="SUPFAM" id="SSF53474">
    <property type="entry name" value="alpha/beta-Hydrolases"/>
    <property type="match status" value="1"/>
</dbReference>